<protein>
    <submittedName>
        <fullName evidence="1">Uncharacterized protein</fullName>
    </submittedName>
</protein>
<evidence type="ECO:0000313" key="1">
    <source>
        <dbReference type="EMBL" id="JAD94236.1"/>
    </source>
</evidence>
<sequence length="29" mass="3367">MLPIKELNCVNASKNNRRYDNVLESCTKI</sequence>
<name>A0A0A9E2F9_ARUDO</name>
<dbReference type="AlphaFoldDB" id="A0A0A9E2F9"/>
<organism evidence="1">
    <name type="scientific">Arundo donax</name>
    <name type="common">Giant reed</name>
    <name type="synonym">Donax arundinaceus</name>
    <dbReference type="NCBI Taxonomy" id="35708"/>
    <lineage>
        <taxon>Eukaryota</taxon>
        <taxon>Viridiplantae</taxon>
        <taxon>Streptophyta</taxon>
        <taxon>Embryophyta</taxon>
        <taxon>Tracheophyta</taxon>
        <taxon>Spermatophyta</taxon>
        <taxon>Magnoliopsida</taxon>
        <taxon>Liliopsida</taxon>
        <taxon>Poales</taxon>
        <taxon>Poaceae</taxon>
        <taxon>PACMAD clade</taxon>
        <taxon>Arundinoideae</taxon>
        <taxon>Arundineae</taxon>
        <taxon>Arundo</taxon>
    </lineage>
</organism>
<reference evidence="1" key="2">
    <citation type="journal article" date="2015" name="Data Brief">
        <title>Shoot transcriptome of the giant reed, Arundo donax.</title>
        <authorList>
            <person name="Barrero R.A."/>
            <person name="Guerrero F.D."/>
            <person name="Moolhuijzen P."/>
            <person name="Goolsby J.A."/>
            <person name="Tidwell J."/>
            <person name="Bellgard S.E."/>
            <person name="Bellgard M.I."/>
        </authorList>
    </citation>
    <scope>NUCLEOTIDE SEQUENCE</scope>
    <source>
        <tissue evidence="1">Shoot tissue taken approximately 20 cm above the soil surface</tissue>
    </source>
</reference>
<dbReference type="EMBL" id="GBRH01203659">
    <property type="protein sequence ID" value="JAD94236.1"/>
    <property type="molecule type" value="Transcribed_RNA"/>
</dbReference>
<proteinExistence type="predicted"/>
<reference evidence="1" key="1">
    <citation type="submission" date="2014-09" db="EMBL/GenBank/DDBJ databases">
        <authorList>
            <person name="Magalhaes I.L.F."/>
            <person name="Oliveira U."/>
            <person name="Santos F.R."/>
            <person name="Vidigal T.H.D.A."/>
            <person name="Brescovit A.D."/>
            <person name="Santos A.J."/>
        </authorList>
    </citation>
    <scope>NUCLEOTIDE SEQUENCE</scope>
    <source>
        <tissue evidence="1">Shoot tissue taken approximately 20 cm above the soil surface</tissue>
    </source>
</reference>
<accession>A0A0A9E2F9</accession>